<evidence type="ECO:0000313" key="3">
    <source>
        <dbReference type="Proteomes" id="UP001145087"/>
    </source>
</evidence>
<protein>
    <submittedName>
        <fullName evidence="2">Bax inhibitor-1/YccA family protein</fullName>
    </submittedName>
</protein>
<dbReference type="Pfam" id="PF12811">
    <property type="entry name" value="BaxI_1"/>
    <property type="match status" value="1"/>
</dbReference>
<reference evidence="2" key="1">
    <citation type="submission" date="2022-11" db="EMBL/GenBank/DDBJ databases">
        <title>Marilongibacter aestuarii gen. nov., sp. nov., isolated from tidal flat sediment.</title>
        <authorList>
            <person name="Jiayan W."/>
        </authorList>
    </citation>
    <scope>NUCLEOTIDE SEQUENCE</scope>
    <source>
        <strain evidence="2">Z1-6</strain>
    </source>
</reference>
<keyword evidence="1" id="KW-0472">Membrane</keyword>
<proteinExistence type="predicted"/>
<comment type="caution">
    <text evidence="2">The sequence shown here is derived from an EMBL/GenBank/DDBJ whole genome shotgun (WGS) entry which is preliminary data.</text>
</comment>
<organism evidence="2 3">
    <name type="scientific">Draconibacterium aestuarii</name>
    <dbReference type="NCBI Taxonomy" id="2998507"/>
    <lineage>
        <taxon>Bacteria</taxon>
        <taxon>Pseudomonadati</taxon>
        <taxon>Bacteroidota</taxon>
        <taxon>Bacteroidia</taxon>
        <taxon>Marinilabiliales</taxon>
        <taxon>Prolixibacteraceae</taxon>
        <taxon>Draconibacterium</taxon>
    </lineage>
</organism>
<name>A0A9X3FCR2_9BACT</name>
<dbReference type="RefSeq" id="WP_343332862.1">
    <property type="nucleotide sequence ID" value="NZ_JAPOHD010000017.1"/>
</dbReference>
<keyword evidence="3" id="KW-1185">Reference proteome</keyword>
<evidence type="ECO:0000313" key="2">
    <source>
        <dbReference type="EMBL" id="MCY1720530.1"/>
    </source>
</evidence>
<evidence type="ECO:0000256" key="1">
    <source>
        <dbReference type="SAM" id="Phobius"/>
    </source>
</evidence>
<feature type="transmembrane region" description="Helical" evidence="1">
    <location>
        <begin position="225"/>
        <end position="243"/>
    </location>
</feature>
<gene>
    <name evidence="2" type="ORF">OU798_09270</name>
</gene>
<dbReference type="InterPro" id="IPR010539">
    <property type="entry name" value="BaxI_1-like"/>
</dbReference>
<dbReference type="Proteomes" id="UP001145087">
    <property type="component" value="Unassembled WGS sequence"/>
</dbReference>
<dbReference type="PANTHER" id="PTHR41282:SF1">
    <property type="entry name" value="CONSERVED TRANSMEMBRANE PROTEIN-RELATED"/>
    <property type="match status" value="1"/>
</dbReference>
<sequence>MMNITKSSNPVFKEKVFNRDYMAQSDVMTVSGTMNKTSILLLLVVASAVFTWNKFFDAIAFNPESGMATVAPWLIVGGIGGFIAVLVTVFRPQSSGISAPIYAIFEGLFLGGISAIFEMQYGGIVVRAVALTLAVFVIMLFLYRSGAIKVTQKFRMGIFAATGGIALVYLFSFIGGFFGMDTSFLHGSSNLSIGISLFVVAIAALNLILDFSFIEKASAQGAPKYMEWYGAFGLMVTLIWLYLEILRLLSKLASRD</sequence>
<feature type="transmembrane region" description="Helical" evidence="1">
    <location>
        <begin position="97"/>
        <end position="117"/>
    </location>
</feature>
<dbReference type="EMBL" id="JAPOHD010000017">
    <property type="protein sequence ID" value="MCY1720530.1"/>
    <property type="molecule type" value="Genomic_DNA"/>
</dbReference>
<dbReference type="PIRSF" id="PIRSF009160">
    <property type="entry name" value="UCP009160"/>
    <property type="match status" value="1"/>
</dbReference>
<keyword evidence="1" id="KW-1133">Transmembrane helix</keyword>
<feature type="transmembrane region" description="Helical" evidence="1">
    <location>
        <begin position="191"/>
        <end position="213"/>
    </location>
</feature>
<feature type="transmembrane region" description="Helical" evidence="1">
    <location>
        <begin position="70"/>
        <end position="90"/>
    </location>
</feature>
<dbReference type="AlphaFoldDB" id="A0A9X3FCR2"/>
<dbReference type="PANTHER" id="PTHR41282">
    <property type="entry name" value="CONSERVED TRANSMEMBRANE PROTEIN-RELATED"/>
    <property type="match status" value="1"/>
</dbReference>
<feature type="transmembrane region" description="Helical" evidence="1">
    <location>
        <begin position="123"/>
        <end position="144"/>
    </location>
</feature>
<feature type="transmembrane region" description="Helical" evidence="1">
    <location>
        <begin position="38"/>
        <end position="55"/>
    </location>
</feature>
<feature type="transmembrane region" description="Helical" evidence="1">
    <location>
        <begin position="156"/>
        <end position="179"/>
    </location>
</feature>
<keyword evidence="1" id="KW-0812">Transmembrane</keyword>
<accession>A0A9X3FCR2</accession>